<sequence length="233" mass="24390">MALGAYFDPVGETEPDNTIYTLTVRCPPRPPPKWLPNILTRTPVTHPNSGSAYTIKPDETNAKLDCFEEKHLTDLPTKVVKIGTTSFPLEMRCGHLRHSTTCTQGCYVLEKGGSISRKKCTRTDCDGHVYCGRVKEDEGGKSCFGKKGERLVCKNAPTAAPRPAKAGTMVLNGAAAAVDCSAGPDPPEPGCEAAAPSVDADPAAAPVADALPVLGAAAADAPNFSVPAVMTRG</sequence>
<name>A0A6A5QI73_AMPQU</name>
<dbReference type="AlphaFoldDB" id="A0A6A5QI73"/>
<keyword evidence="2" id="KW-1185">Reference proteome</keyword>
<proteinExistence type="predicted"/>
<dbReference type="EMBL" id="ML979137">
    <property type="protein sequence ID" value="KAF1914538.1"/>
    <property type="molecule type" value="Genomic_DNA"/>
</dbReference>
<dbReference type="Proteomes" id="UP000800096">
    <property type="component" value="Unassembled WGS sequence"/>
</dbReference>
<gene>
    <name evidence="1" type="ORF">BDU57DRAFT_454273</name>
</gene>
<protein>
    <submittedName>
        <fullName evidence="1">Uncharacterized protein</fullName>
    </submittedName>
</protein>
<organism evidence="1 2">
    <name type="scientific">Ampelomyces quisqualis</name>
    <name type="common">Powdery mildew agent</name>
    <dbReference type="NCBI Taxonomy" id="50730"/>
    <lineage>
        <taxon>Eukaryota</taxon>
        <taxon>Fungi</taxon>
        <taxon>Dikarya</taxon>
        <taxon>Ascomycota</taxon>
        <taxon>Pezizomycotina</taxon>
        <taxon>Dothideomycetes</taxon>
        <taxon>Pleosporomycetidae</taxon>
        <taxon>Pleosporales</taxon>
        <taxon>Pleosporineae</taxon>
        <taxon>Phaeosphaeriaceae</taxon>
        <taxon>Ampelomyces</taxon>
    </lineage>
</organism>
<evidence type="ECO:0000313" key="1">
    <source>
        <dbReference type="EMBL" id="KAF1914538.1"/>
    </source>
</evidence>
<dbReference type="OrthoDB" id="3787841at2759"/>
<reference evidence="1" key="1">
    <citation type="journal article" date="2020" name="Stud. Mycol.">
        <title>101 Dothideomycetes genomes: a test case for predicting lifestyles and emergence of pathogens.</title>
        <authorList>
            <person name="Haridas S."/>
            <person name="Albert R."/>
            <person name="Binder M."/>
            <person name="Bloem J."/>
            <person name="Labutti K."/>
            <person name="Salamov A."/>
            <person name="Andreopoulos B."/>
            <person name="Baker S."/>
            <person name="Barry K."/>
            <person name="Bills G."/>
            <person name="Bluhm B."/>
            <person name="Cannon C."/>
            <person name="Castanera R."/>
            <person name="Culley D."/>
            <person name="Daum C."/>
            <person name="Ezra D."/>
            <person name="Gonzalez J."/>
            <person name="Henrissat B."/>
            <person name="Kuo A."/>
            <person name="Liang C."/>
            <person name="Lipzen A."/>
            <person name="Lutzoni F."/>
            <person name="Magnuson J."/>
            <person name="Mondo S."/>
            <person name="Nolan M."/>
            <person name="Ohm R."/>
            <person name="Pangilinan J."/>
            <person name="Park H.-J."/>
            <person name="Ramirez L."/>
            <person name="Alfaro M."/>
            <person name="Sun H."/>
            <person name="Tritt A."/>
            <person name="Yoshinaga Y."/>
            <person name="Zwiers L.-H."/>
            <person name="Turgeon B."/>
            <person name="Goodwin S."/>
            <person name="Spatafora J."/>
            <person name="Crous P."/>
            <person name="Grigoriev I."/>
        </authorList>
    </citation>
    <scope>NUCLEOTIDE SEQUENCE</scope>
    <source>
        <strain evidence="1">HMLAC05119</strain>
    </source>
</reference>
<evidence type="ECO:0000313" key="2">
    <source>
        <dbReference type="Proteomes" id="UP000800096"/>
    </source>
</evidence>
<accession>A0A6A5QI73</accession>